<evidence type="ECO:0000313" key="5">
    <source>
        <dbReference type="EMBL" id="ETE65178.1"/>
    </source>
</evidence>
<dbReference type="AlphaFoldDB" id="V8NU04"/>
<feature type="signal peptide" evidence="3">
    <location>
        <begin position="1"/>
        <end position="23"/>
    </location>
</feature>
<feature type="non-terminal residue" evidence="5">
    <location>
        <position position="1"/>
    </location>
</feature>
<dbReference type="GO" id="GO:0016567">
    <property type="term" value="P:protein ubiquitination"/>
    <property type="evidence" value="ECO:0007669"/>
    <property type="project" value="UniProtKB-UniPathway"/>
</dbReference>
<name>V8NU04_OPHHA</name>
<evidence type="ECO:0000313" key="6">
    <source>
        <dbReference type="Proteomes" id="UP000018936"/>
    </source>
</evidence>
<dbReference type="InterPro" id="IPR019572">
    <property type="entry name" value="UBA_E1_SCCH"/>
</dbReference>
<evidence type="ECO:0000256" key="3">
    <source>
        <dbReference type="SAM" id="SignalP"/>
    </source>
</evidence>
<accession>V8NU04</accession>
<dbReference type="Gene3D" id="1.10.10.2660">
    <property type="entry name" value="Ubiquitin-activating enzyme E1, SCCH domain"/>
    <property type="match status" value="1"/>
</dbReference>
<keyword evidence="3" id="KW-0732">Signal</keyword>
<dbReference type="InterPro" id="IPR035985">
    <property type="entry name" value="Ubiquitin-activating_enz"/>
</dbReference>
<gene>
    <name evidence="5" type="ORF">L345_09049</name>
</gene>
<evidence type="ECO:0000256" key="2">
    <source>
        <dbReference type="ARBA" id="ARBA00005673"/>
    </source>
</evidence>
<feature type="non-terminal residue" evidence="5">
    <location>
        <position position="303"/>
    </location>
</feature>
<dbReference type="UniPathway" id="UPA00143"/>
<feature type="domain" description="Ubiquitin-activating enzyme SCCH" evidence="4">
    <location>
        <begin position="38"/>
        <end position="194"/>
    </location>
</feature>
<keyword evidence="6" id="KW-1185">Reference proteome</keyword>
<dbReference type="OrthoDB" id="10252231at2759"/>
<proteinExistence type="inferred from homology"/>
<comment type="pathway">
    <text evidence="1">Protein modification; protein ubiquitination.</text>
</comment>
<sequence>CKTYLAQFQALISGVSFLELLSCTPCGFLTDPIYLCPQETSSRLPFWSESKRCPHQLQFDCNNTTHKNFIVTASRLFAKTHRLLVYEDEATTSQVLLELHFPPFHPHEGMHIPATDEEIPTLPSASNQTMLLELKQELGKLREEFEKDSDLLSGHMEPLHFEKDNDSHLEFITHAANLRAENYGISPVDKFQAKRIVGRIVPAIVTTTAAVAGLTCLELYKLVWQHKDLGSYRHSSLQLSDLFLSRAKPVPSPQAYKTLKAIMTELLIFLAQACFQTLQRKNENWKYEALDLLACVPVLGSSI</sequence>
<feature type="chain" id="PRO_5004771037" description="Ubiquitin-activating enzyme SCCH domain-containing protein" evidence="3">
    <location>
        <begin position="24"/>
        <end position="303"/>
    </location>
</feature>
<reference evidence="5 6" key="1">
    <citation type="journal article" date="2013" name="Proc. Natl. Acad. Sci. U.S.A.">
        <title>The king cobra genome reveals dynamic gene evolution and adaptation in the snake venom system.</title>
        <authorList>
            <person name="Vonk F.J."/>
            <person name="Casewell N.R."/>
            <person name="Henkel C.V."/>
            <person name="Heimberg A.M."/>
            <person name="Jansen H.J."/>
            <person name="McCleary R.J."/>
            <person name="Kerkkamp H.M."/>
            <person name="Vos R.A."/>
            <person name="Guerreiro I."/>
            <person name="Calvete J.J."/>
            <person name="Wuster W."/>
            <person name="Woods A.E."/>
            <person name="Logan J.M."/>
            <person name="Harrison R.A."/>
            <person name="Castoe T.A."/>
            <person name="de Koning A.P."/>
            <person name="Pollock D.D."/>
            <person name="Yandell M."/>
            <person name="Calderon D."/>
            <person name="Renjifo C."/>
            <person name="Currier R.B."/>
            <person name="Salgado D."/>
            <person name="Pla D."/>
            <person name="Sanz L."/>
            <person name="Hyder A.S."/>
            <person name="Ribeiro J.M."/>
            <person name="Arntzen J.W."/>
            <person name="van den Thillart G.E."/>
            <person name="Boetzer M."/>
            <person name="Pirovano W."/>
            <person name="Dirks R.P."/>
            <person name="Spaink H.P."/>
            <person name="Duboule D."/>
            <person name="McGlinn E."/>
            <person name="Kini R.M."/>
            <person name="Richardson M.K."/>
        </authorList>
    </citation>
    <scope>NUCLEOTIDE SEQUENCE</scope>
    <source>
        <tissue evidence="5">Blood</tissue>
    </source>
</reference>
<comment type="similarity">
    <text evidence="2">Belongs to the ubiquitin-activating E1 family.</text>
</comment>
<dbReference type="EMBL" id="AZIM01001967">
    <property type="protein sequence ID" value="ETE65178.1"/>
    <property type="molecule type" value="Genomic_DNA"/>
</dbReference>
<dbReference type="SUPFAM" id="SSF69572">
    <property type="entry name" value="Activating enzymes of the ubiquitin-like proteins"/>
    <property type="match status" value="1"/>
</dbReference>
<comment type="caution">
    <text evidence="5">The sequence shown here is derived from an EMBL/GenBank/DDBJ whole genome shotgun (WGS) entry which is preliminary data.</text>
</comment>
<protein>
    <recommendedName>
        <fullName evidence="4">Ubiquitin-activating enzyme SCCH domain-containing protein</fullName>
    </recommendedName>
</protein>
<dbReference type="Pfam" id="PF10585">
    <property type="entry name" value="UBA_E1_SCCH"/>
    <property type="match status" value="1"/>
</dbReference>
<organism evidence="5 6">
    <name type="scientific">Ophiophagus hannah</name>
    <name type="common">King cobra</name>
    <name type="synonym">Naja hannah</name>
    <dbReference type="NCBI Taxonomy" id="8665"/>
    <lineage>
        <taxon>Eukaryota</taxon>
        <taxon>Metazoa</taxon>
        <taxon>Chordata</taxon>
        <taxon>Craniata</taxon>
        <taxon>Vertebrata</taxon>
        <taxon>Euteleostomi</taxon>
        <taxon>Lepidosauria</taxon>
        <taxon>Squamata</taxon>
        <taxon>Bifurcata</taxon>
        <taxon>Unidentata</taxon>
        <taxon>Episquamata</taxon>
        <taxon>Toxicofera</taxon>
        <taxon>Serpentes</taxon>
        <taxon>Colubroidea</taxon>
        <taxon>Elapidae</taxon>
        <taxon>Elapinae</taxon>
        <taxon>Ophiophagus</taxon>
    </lineage>
</organism>
<dbReference type="InterPro" id="IPR042063">
    <property type="entry name" value="Ubi_acti_E1_SCCH"/>
</dbReference>
<evidence type="ECO:0000256" key="1">
    <source>
        <dbReference type="ARBA" id="ARBA00004906"/>
    </source>
</evidence>
<dbReference type="GO" id="GO:0008641">
    <property type="term" value="F:ubiquitin-like modifier activating enzyme activity"/>
    <property type="evidence" value="ECO:0007669"/>
    <property type="project" value="InterPro"/>
</dbReference>
<evidence type="ECO:0000259" key="4">
    <source>
        <dbReference type="Pfam" id="PF10585"/>
    </source>
</evidence>
<dbReference type="Proteomes" id="UP000018936">
    <property type="component" value="Unassembled WGS sequence"/>
</dbReference>